<evidence type="ECO:0000259" key="6">
    <source>
        <dbReference type="Pfam" id="PF22178"/>
    </source>
</evidence>
<evidence type="ECO:0000256" key="4">
    <source>
        <dbReference type="SAM" id="MobiDB-lite"/>
    </source>
</evidence>
<dbReference type="SUPFAM" id="SSF69279">
    <property type="entry name" value="Phage tail proteins"/>
    <property type="match status" value="2"/>
</dbReference>
<evidence type="ECO:0000256" key="2">
    <source>
        <dbReference type="ARBA" id="ARBA00005558"/>
    </source>
</evidence>
<proteinExistence type="inferred from homology"/>
<feature type="domain" description="Gp5/Type VI secretion system Vgr protein OB-fold" evidence="5">
    <location>
        <begin position="405"/>
        <end position="468"/>
    </location>
</feature>
<dbReference type="SUPFAM" id="SSF69349">
    <property type="entry name" value="Phage fibre proteins"/>
    <property type="match status" value="1"/>
</dbReference>
<dbReference type="InterPro" id="IPR054030">
    <property type="entry name" value="Gp5_Vgr_C"/>
</dbReference>
<dbReference type="NCBIfam" id="TIGR01646">
    <property type="entry name" value="vgr_GE"/>
    <property type="match status" value="1"/>
</dbReference>
<dbReference type="Gene3D" id="4.10.220.110">
    <property type="match status" value="1"/>
</dbReference>
<dbReference type="PANTHER" id="PTHR32305">
    <property type="match status" value="1"/>
</dbReference>
<feature type="domain" description="Gp5/Type VI secretion system Vgr C-terminal trimerisation" evidence="6">
    <location>
        <begin position="489"/>
        <end position="554"/>
    </location>
</feature>
<dbReference type="InterPro" id="IPR006531">
    <property type="entry name" value="Gp5/Vgr_OB"/>
</dbReference>
<dbReference type="Gene3D" id="2.30.110.50">
    <property type="match status" value="1"/>
</dbReference>
<comment type="subcellular location">
    <subcellularLocation>
        <location evidence="1">Secreted</location>
    </subcellularLocation>
</comment>
<sequence length="623" mass="69874">MDVLAARQARTTGIADGGAFTPPPARTTRRGRNMSYTQDHVYLSLTTPLGKDVLLLHGFHGEEALSQPFHFTLELRSEQRDVDFSQVVGKDAAITLDLVRGGERFFHGVVTRFVQAGTYPDFTKYIAELRPWLWLLTLTRDSRIFQDKTVPQILEQLFTEHGFTDFRMELQRSYPPREYCVQHQESTFDFVSRLMEDEGIFYFFEHSKSRHTLVLADDAGAHAPCPGPGVARVQGHQSTVKTDDAVTGCEFEQQVVPDVHALGDYYFVMPSTRLRAKVAGEQARFEQYEYPGNFTQQHVGEQRGRVRLESHEVRARTLRGQSRVRWFIPGHRFSLTEHDRDDVDGDYVLRWVSHSATVEQYANSFEAFPAATPFRPPRETPRPVVTGVQSARVVGEPGARDIWTDSYGRVKVRFPWDREDRDSCWIRVAQSQAGKGWGNFFLPHVGQEVLVTFVDGDPDRPIITGSVYNAEQRVPYPLSAEQTKSTIRGAPSGEGQPNELRFEDKKGVEELYLHARRDMTVTVEHDGLREVGNDDTLVVKKDQVVSVEQRHALEAGEEVHLKSSKVVIEATSGLTLKGPGPGNFITIDASGVSIQGLLVKINSGGSALSGGGVKLKRPKNIAD</sequence>
<dbReference type="EMBL" id="CP043494">
    <property type="protein sequence ID" value="WNG46151.1"/>
    <property type="molecule type" value="Genomic_DNA"/>
</dbReference>
<dbReference type="Gene3D" id="3.55.50.10">
    <property type="entry name" value="Baseplate protein-like domains"/>
    <property type="match status" value="1"/>
</dbReference>
<dbReference type="Proteomes" id="UP001611383">
    <property type="component" value="Chromosome"/>
</dbReference>
<gene>
    <name evidence="7" type="primary">tssI</name>
    <name evidence="7" type="ORF">F0U60_20055</name>
</gene>
<name>A0ABY9WTQ5_9BACT</name>
<feature type="region of interest" description="Disordered" evidence="4">
    <location>
        <begin position="14"/>
        <end position="33"/>
    </location>
</feature>
<protein>
    <submittedName>
        <fullName evidence="7">Type VI secretion system tip protein VgrG</fullName>
    </submittedName>
</protein>
<keyword evidence="3" id="KW-0964">Secreted</keyword>
<keyword evidence="8" id="KW-1185">Reference proteome</keyword>
<dbReference type="Pfam" id="PF05954">
    <property type="entry name" value="Phage_GPD"/>
    <property type="match status" value="1"/>
</dbReference>
<dbReference type="InterPro" id="IPR037026">
    <property type="entry name" value="Vgr_OB-fold_dom_sf"/>
</dbReference>
<dbReference type="PANTHER" id="PTHR32305:SF15">
    <property type="entry name" value="PROTEIN RHSA-RELATED"/>
    <property type="match status" value="1"/>
</dbReference>
<dbReference type="Pfam" id="PF22178">
    <property type="entry name" value="Gp5_trimer_C"/>
    <property type="match status" value="1"/>
</dbReference>
<dbReference type="InterPro" id="IPR006533">
    <property type="entry name" value="T6SS_Vgr_RhsGE"/>
</dbReference>
<dbReference type="InterPro" id="IPR017847">
    <property type="entry name" value="T6SS_RhsGE_Vgr_subset"/>
</dbReference>
<dbReference type="NCBIfam" id="TIGR03361">
    <property type="entry name" value="VI_Rhs_Vgr"/>
    <property type="match status" value="1"/>
</dbReference>
<dbReference type="InterPro" id="IPR050708">
    <property type="entry name" value="T6SS_VgrG/RHS"/>
</dbReference>
<evidence type="ECO:0000259" key="5">
    <source>
        <dbReference type="Pfam" id="PF04717"/>
    </source>
</evidence>
<organism evidence="7 8">
    <name type="scientific">Archangium minus</name>
    <dbReference type="NCBI Taxonomy" id="83450"/>
    <lineage>
        <taxon>Bacteria</taxon>
        <taxon>Pseudomonadati</taxon>
        <taxon>Myxococcota</taxon>
        <taxon>Myxococcia</taxon>
        <taxon>Myxococcales</taxon>
        <taxon>Cystobacterineae</taxon>
        <taxon>Archangiaceae</taxon>
        <taxon>Archangium</taxon>
    </lineage>
</organism>
<reference evidence="7 8" key="1">
    <citation type="submission" date="2019-08" db="EMBL/GenBank/DDBJ databases">
        <title>Archangium and Cystobacter genomes.</title>
        <authorList>
            <person name="Chen I.-C.K."/>
            <person name="Wielgoss S."/>
        </authorList>
    </citation>
    <scope>NUCLEOTIDE SEQUENCE [LARGE SCALE GENOMIC DNA]</scope>
    <source>
        <strain evidence="7 8">Cbm 6</strain>
    </source>
</reference>
<evidence type="ECO:0000313" key="7">
    <source>
        <dbReference type="EMBL" id="WNG46151.1"/>
    </source>
</evidence>
<dbReference type="Pfam" id="PF04717">
    <property type="entry name" value="Phage_base_V"/>
    <property type="match status" value="1"/>
</dbReference>
<comment type="similarity">
    <text evidence="2">Belongs to the VgrG protein family.</text>
</comment>
<dbReference type="SUPFAM" id="SSF69255">
    <property type="entry name" value="gp5 N-terminal domain-like"/>
    <property type="match status" value="1"/>
</dbReference>
<evidence type="ECO:0000313" key="8">
    <source>
        <dbReference type="Proteomes" id="UP001611383"/>
    </source>
</evidence>
<evidence type="ECO:0000256" key="3">
    <source>
        <dbReference type="ARBA" id="ARBA00022525"/>
    </source>
</evidence>
<dbReference type="Gene3D" id="2.40.50.230">
    <property type="entry name" value="Gp5 N-terminal domain"/>
    <property type="match status" value="1"/>
</dbReference>
<evidence type="ECO:0000256" key="1">
    <source>
        <dbReference type="ARBA" id="ARBA00004613"/>
    </source>
</evidence>
<accession>A0ABY9WTQ5</accession>